<evidence type="ECO:0000313" key="2">
    <source>
        <dbReference type="Proteomes" id="UP001497744"/>
    </source>
</evidence>
<protein>
    <submittedName>
        <fullName evidence="1">DTW domain-containing protein</fullName>
    </submittedName>
</protein>
<sequence>MHQTAVRHQRLDREELVVLGGAGGRDAQCVHPYEVQILLLLEPAEPKHVLATIDAAQPVGKRRVLEAIVPANLRLGLHVVHVDLILGNVGNPGIHEGADRHGLRLGHDLHDAHEVVVGEGEAGLSAAAVVVEAVVELSDVDHDVVVVEVVVGQVEALEGVVQQPLRAEVRRLAQEYLRRVLAFRVRLSGQAHLDGVAEVLLEVRSEPPARFHVVIHHLVVEHFEGLLPQTLVADARSCEVDVLQLRPFKTRVHQLQQQQVAVALFDDGGVLSDGRLVGVDELGPHKRHALSFGRFPGSDQRVANQLVDGLFRLQFRLPEGVEDVVEPPSLVAAEEGERLACHDERRLRADVDMDGPILVAALRRADDDLSALELADAHWHCRGGVGGGVPGSNGRGPIAMSATGSTSPFIARLGLVPVSERCVACFGQAYCSCEQQPMLRRNAVPYQCSQQEPSESGKIGARSPRGGRYHVIYATQAPQILIARSVIQ</sequence>
<dbReference type="GeneID" id="94192923"/>
<evidence type="ECO:0000313" key="1">
    <source>
        <dbReference type="EMBL" id="GIX61440.1"/>
    </source>
</evidence>
<comment type="caution">
    <text evidence="1">The sequence shown here is derived from an EMBL/GenBank/DDBJ whole genome shotgun (WGS) entry which is preliminary data.</text>
</comment>
<dbReference type="AlphaFoldDB" id="A0AAV4LPL6"/>
<organism evidence="1 2">
    <name type="scientific">Babesia caballi</name>
    <dbReference type="NCBI Taxonomy" id="5871"/>
    <lineage>
        <taxon>Eukaryota</taxon>
        <taxon>Sar</taxon>
        <taxon>Alveolata</taxon>
        <taxon>Apicomplexa</taxon>
        <taxon>Aconoidasida</taxon>
        <taxon>Piroplasmida</taxon>
        <taxon>Babesiidae</taxon>
        <taxon>Babesia</taxon>
    </lineage>
</organism>
<name>A0AAV4LPL6_BABCB</name>
<proteinExistence type="predicted"/>
<dbReference type="EMBL" id="BPLF01000001">
    <property type="protein sequence ID" value="GIX61440.1"/>
    <property type="molecule type" value="Genomic_DNA"/>
</dbReference>
<gene>
    <name evidence="1" type="ORF">BcabD6B2_08750</name>
</gene>
<dbReference type="RefSeq" id="XP_067713511.1">
    <property type="nucleotide sequence ID" value="XM_067857410.1"/>
</dbReference>
<accession>A0AAV4LPL6</accession>
<dbReference type="Proteomes" id="UP001497744">
    <property type="component" value="Unassembled WGS sequence"/>
</dbReference>
<reference evidence="1 2" key="1">
    <citation type="submission" date="2021-06" db="EMBL/GenBank/DDBJ databases">
        <title>Genome sequence of Babesia caballi.</title>
        <authorList>
            <person name="Yamagishi J."/>
            <person name="Kidaka T."/>
            <person name="Ochi A."/>
        </authorList>
    </citation>
    <scope>NUCLEOTIDE SEQUENCE [LARGE SCALE GENOMIC DNA]</scope>
    <source>
        <strain evidence="1">USDA-D6B2</strain>
    </source>
</reference>
<keyword evidence="2" id="KW-1185">Reference proteome</keyword>